<proteinExistence type="inferred from homology"/>
<dbReference type="Pfam" id="PF20811">
    <property type="entry name" value="PARG_cat_N"/>
    <property type="match status" value="1"/>
</dbReference>
<name>A0A0C2X2N1_SERVB</name>
<dbReference type="InterPro" id="IPR007724">
    <property type="entry name" value="Poly_GlycHdrlase"/>
</dbReference>
<dbReference type="GO" id="GO:0006282">
    <property type="term" value="P:regulation of DNA repair"/>
    <property type="evidence" value="ECO:0007669"/>
    <property type="project" value="InterPro"/>
</dbReference>
<dbReference type="InterPro" id="IPR046372">
    <property type="entry name" value="PARG_cat_C"/>
</dbReference>
<evidence type="ECO:0000313" key="6">
    <source>
        <dbReference type="EMBL" id="KIM32523.1"/>
    </source>
</evidence>
<dbReference type="AlphaFoldDB" id="A0A0C2X2N1"/>
<protein>
    <recommendedName>
        <fullName evidence="2">poly(ADP-ribose) glycohydrolase</fullName>
        <ecNumber evidence="2">3.2.1.143</ecNumber>
    </recommendedName>
</protein>
<dbReference type="GO" id="GO:0005634">
    <property type="term" value="C:nucleus"/>
    <property type="evidence" value="ECO:0007669"/>
    <property type="project" value="TreeGrafter"/>
</dbReference>
<dbReference type="GO" id="GO:0004649">
    <property type="term" value="F:poly(ADP-ribose) glycohydrolase activity"/>
    <property type="evidence" value="ECO:0007669"/>
    <property type="project" value="UniProtKB-EC"/>
</dbReference>
<dbReference type="HOGENOM" id="CLU_533130_0_0_1"/>
<gene>
    <name evidence="6" type="ORF">M408DRAFT_220255</name>
</gene>
<evidence type="ECO:0000259" key="4">
    <source>
        <dbReference type="Pfam" id="PF05028"/>
    </source>
</evidence>
<dbReference type="STRING" id="933852.A0A0C2X2N1"/>
<evidence type="ECO:0000256" key="1">
    <source>
        <dbReference type="ARBA" id="ARBA00009545"/>
    </source>
</evidence>
<dbReference type="Proteomes" id="UP000054097">
    <property type="component" value="Unassembled WGS sequence"/>
</dbReference>
<dbReference type="GO" id="GO:1990966">
    <property type="term" value="P:ATP generation from poly-ADP-D-ribose"/>
    <property type="evidence" value="ECO:0007669"/>
    <property type="project" value="TreeGrafter"/>
</dbReference>
<dbReference type="OrthoDB" id="1937899at2759"/>
<reference evidence="7" key="2">
    <citation type="submission" date="2015-01" db="EMBL/GenBank/DDBJ databases">
        <title>Evolutionary Origins and Diversification of the Mycorrhizal Mutualists.</title>
        <authorList>
            <consortium name="DOE Joint Genome Institute"/>
            <consortium name="Mycorrhizal Genomics Consortium"/>
            <person name="Kohler A."/>
            <person name="Kuo A."/>
            <person name="Nagy L.G."/>
            <person name="Floudas D."/>
            <person name="Copeland A."/>
            <person name="Barry K.W."/>
            <person name="Cichocki N."/>
            <person name="Veneault-Fourrey C."/>
            <person name="LaButti K."/>
            <person name="Lindquist E.A."/>
            <person name="Lipzen A."/>
            <person name="Lundell T."/>
            <person name="Morin E."/>
            <person name="Murat C."/>
            <person name="Riley R."/>
            <person name="Ohm R."/>
            <person name="Sun H."/>
            <person name="Tunlid A."/>
            <person name="Henrissat B."/>
            <person name="Grigoriev I.V."/>
            <person name="Hibbett D.S."/>
            <person name="Martin F."/>
        </authorList>
    </citation>
    <scope>NUCLEOTIDE SEQUENCE [LARGE SCALE GENOMIC DNA]</scope>
    <source>
        <strain evidence="7">MAFF 305830</strain>
    </source>
</reference>
<dbReference type="GO" id="GO:0009225">
    <property type="term" value="P:nucleotide-sugar metabolic process"/>
    <property type="evidence" value="ECO:0007669"/>
    <property type="project" value="TreeGrafter"/>
</dbReference>
<accession>A0A0C2X2N1</accession>
<feature type="domain" description="PARG helical" evidence="5">
    <location>
        <begin position="82"/>
        <end position="195"/>
    </location>
</feature>
<dbReference type="GO" id="GO:0005975">
    <property type="term" value="P:carbohydrate metabolic process"/>
    <property type="evidence" value="ECO:0007669"/>
    <property type="project" value="InterPro"/>
</dbReference>
<dbReference type="PANTHER" id="PTHR12837">
    <property type="entry name" value="POLY ADP-RIBOSE GLYCOHYDROLASE"/>
    <property type="match status" value="1"/>
</dbReference>
<dbReference type="EMBL" id="KN824280">
    <property type="protein sequence ID" value="KIM32523.1"/>
    <property type="molecule type" value="Genomic_DNA"/>
</dbReference>
<dbReference type="EC" id="3.2.1.143" evidence="2"/>
<dbReference type="InterPro" id="IPR048362">
    <property type="entry name" value="PARG_helical"/>
</dbReference>
<dbReference type="GO" id="GO:0005737">
    <property type="term" value="C:cytoplasm"/>
    <property type="evidence" value="ECO:0007669"/>
    <property type="project" value="TreeGrafter"/>
</dbReference>
<comment type="similarity">
    <text evidence="1">Belongs to the poly(ADP-ribose) glycohydrolase family.</text>
</comment>
<evidence type="ECO:0000256" key="3">
    <source>
        <dbReference type="ARBA" id="ARBA00022801"/>
    </source>
</evidence>
<dbReference type="PANTHER" id="PTHR12837:SF0">
    <property type="entry name" value="POLY(ADP-RIBOSE) GLYCOHYDROLASE"/>
    <property type="match status" value="1"/>
</dbReference>
<dbReference type="Pfam" id="PF05028">
    <property type="entry name" value="PARG_cat_C"/>
    <property type="match status" value="1"/>
</dbReference>
<evidence type="ECO:0000313" key="7">
    <source>
        <dbReference type="Proteomes" id="UP000054097"/>
    </source>
</evidence>
<sequence>MIKLPSHVESRIADPLSILDSDEALVPYWDFLTALLEPIILDNQSSDAQDRVNKFTDAVETIYYSLTGRGSQDLSLLLESVSTNQLAQLIDPMIRASLDMKELFPDGSLGSLQVLPEPQSPETFLSKVTLSDSQLTCLICHMFLGTFPKPPWMTWDGPNLKTWFADDGKGDRNIKIAYIRVLISYLEASLLSKPTPCPGENVSGVSSVEFSLFDAKYSYQGDGSTSLDPEASLHVWMASASLPLIPLEIFLLEEEDDNHETCFSSRPNDVPNQQREEICQLVSANKDIGFGPAGTQEERVFGACPALLPAVLLTQTLSATQSLLISGDTEIYGHFTGHLRSARLRQLYSPSERILQGRTGRSYLFIDALEMDEDKHGKDAEAANILREMHKLMSGFSALALRSKANGHRSIVVVPPWGCGTFGGDFRVKLLLIWMAATVCGIGELRCAVKEGWWVGLDPSWRLLIDRIRGKERDSGAWDVKRVWKLVFSLEAGVHTRESVDWLNR</sequence>
<organism evidence="6 7">
    <name type="scientific">Serendipita vermifera MAFF 305830</name>
    <dbReference type="NCBI Taxonomy" id="933852"/>
    <lineage>
        <taxon>Eukaryota</taxon>
        <taxon>Fungi</taxon>
        <taxon>Dikarya</taxon>
        <taxon>Basidiomycota</taxon>
        <taxon>Agaricomycotina</taxon>
        <taxon>Agaricomycetes</taxon>
        <taxon>Sebacinales</taxon>
        <taxon>Serendipitaceae</taxon>
        <taxon>Serendipita</taxon>
    </lineage>
</organism>
<reference evidence="6 7" key="1">
    <citation type="submission" date="2014-04" db="EMBL/GenBank/DDBJ databases">
        <authorList>
            <consortium name="DOE Joint Genome Institute"/>
            <person name="Kuo A."/>
            <person name="Zuccaro A."/>
            <person name="Kohler A."/>
            <person name="Nagy L.G."/>
            <person name="Floudas D."/>
            <person name="Copeland A."/>
            <person name="Barry K.W."/>
            <person name="Cichocki N."/>
            <person name="Veneault-Fourrey C."/>
            <person name="LaButti K."/>
            <person name="Lindquist E.A."/>
            <person name="Lipzen A."/>
            <person name="Lundell T."/>
            <person name="Morin E."/>
            <person name="Murat C."/>
            <person name="Sun H."/>
            <person name="Tunlid A."/>
            <person name="Henrissat B."/>
            <person name="Grigoriev I.V."/>
            <person name="Hibbett D.S."/>
            <person name="Martin F."/>
            <person name="Nordberg H.P."/>
            <person name="Cantor M.N."/>
            <person name="Hua S.X."/>
        </authorList>
    </citation>
    <scope>NUCLEOTIDE SEQUENCE [LARGE SCALE GENOMIC DNA]</scope>
    <source>
        <strain evidence="6 7">MAFF 305830</strain>
    </source>
</reference>
<evidence type="ECO:0000256" key="2">
    <source>
        <dbReference type="ARBA" id="ARBA00012255"/>
    </source>
</evidence>
<keyword evidence="3" id="KW-0378">Hydrolase</keyword>
<feature type="domain" description="PARG catalytic Macro" evidence="4">
    <location>
        <begin position="273"/>
        <end position="440"/>
    </location>
</feature>
<evidence type="ECO:0000259" key="5">
    <source>
        <dbReference type="Pfam" id="PF20811"/>
    </source>
</evidence>
<keyword evidence="7" id="KW-1185">Reference proteome</keyword>